<organism evidence="2 3">
    <name type="scientific">Fusarium duplospermum</name>
    <dbReference type="NCBI Taxonomy" id="1325734"/>
    <lineage>
        <taxon>Eukaryota</taxon>
        <taxon>Fungi</taxon>
        <taxon>Dikarya</taxon>
        <taxon>Ascomycota</taxon>
        <taxon>Pezizomycotina</taxon>
        <taxon>Sordariomycetes</taxon>
        <taxon>Hypocreomycetidae</taxon>
        <taxon>Hypocreales</taxon>
        <taxon>Nectriaceae</taxon>
        <taxon>Fusarium</taxon>
        <taxon>Fusarium solani species complex</taxon>
    </lineage>
</organism>
<dbReference type="Proteomes" id="UP000288168">
    <property type="component" value="Unassembled WGS sequence"/>
</dbReference>
<keyword evidence="3" id="KW-1185">Reference proteome</keyword>
<sequence>MKKESCPAGRNTGTDSSDSNRAPQDPGGASGAQPETATPTHTNERSRLKKLSTRTQKARGQRSEAGATARAGAQVATTSRERQGLGGRDWSARASVFQG</sequence>
<feature type="compositionally biased region" description="Low complexity" evidence="1">
    <location>
        <begin position="65"/>
        <end position="78"/>
    </location>
</feature>
<proteinExistence type="predicted"/>
<evidence type="ECO:0000256" key="1">
    <source>
        <dbReference type="SAM" id="MobiDB-lite"/>
    </source>
</evidence>
<evidence type="ECO:0000313" key="3">
    <source>
        <dbReference type="Proteomes" id="UP000288168"/>
    </source>
</evidence>
<name>A0A428PUJ1_9HYPO</name>
<reference evidence="2 3" key="1">
    <citation type="submission" date="2017-06" db="EMBL/GenBank/DDBJ databases">
        <title>Comparative genomic analysis of Ambrosia Fusariam Clade fungi.</title>
        <authorList>
            <person name="Stajich J.E."/>
            <person name="Carrillo J."/>
            <person name="Kijimoto T."/>
            <person name="Eskalen A."/>
            <person name="O'Donnell K."/>
            <person name="Kasson M."/>
        </authorList>
    </citation>
    <scope>NUCLEOTIDE SEQUENCE [LARGE SCALE GENOMIC DNA]</scope>
    <source>
        <strain evidence="2 3">NRRL62584</strain>
    </source>
</reference>
<dbReference type="EMBL" id="NKCI01000089">
    <property type="protein sequence ID" value="RSL56695.1"/>
    <property type="molecule type" value="Genomic_DNA"/>
</dbReference>
<protein>
    <submittedName>
        <fullName evidence="2">Uncharacterized protein</fullName>
    </submittedName>
</protein>
<dbReference type="AlphaFoldDB" id="A0A428PUJ1"/>
<feature type="compositionally biased region" description="Basic residues" evidence="1">
    <location>
        <begin position="47"/>
        <end position="60"/>
    </location>
</feature>
<accession>A0A428PUJ1</accession>
<feature type="region of interest" description="Disordered" evidence="1">
    <location>
        <begin position="1"/>
        <end position="99"/>
    </location>
</feature>
<comment type="caution">
    <text evidence="2">The sequence shown here is derived from an EMBL/GenBank/DDBJ whole genome shotgun (WGS) entry which is preliminary data.</text>
</comment>
<feature type="compositionally biased region" description="Polar residues" evidence="1">
    <location>
        <begin position="11"/>
        <end position="22"/>
    </location>
</feature>
<evidence type="ECO:0000313" key="2">
    <source>
        <dbReference type="EMBL" id="RSL56695.1"/>
    </source>
</evidence>
<gene>
    <name evidence="2" type="ORF">CEP54_008694</name>
</gene>